<evidence type="ECO:0000313" key="5">
    <source>
        <dbReference type="Proteomes" id="UP000297966"/>
    </source>
</evidence>
<dbReference type="GO" id="GO:0005737">
    <property type="term" value="C:cytoplasm"/>
    <property type="evidence" value="ECO:0007669"/>
    <property type="project" value="TreeGrafter"/>
</dbReference>
<dbReference type="Proteomes" id="UP000297966">
    <property type="component" value="Unassembled WGS sequence"/>
</dbReference>
<dbReference type="PANTHER" id="PTHR16305:SF28">
    <property type="entry name" value="GUANYLATE CYCLASE DOMAIN-CONTAINING PROTEIN"/>
    <property type="match status" value="1"/>
</dbReference>
<dbReference type="GO" id="GO:0009190">
    <property type="term" value="P:cyclic nucleotide biosynthetic process"/>
    <property type="evidence" value="ECO:0007669"/>
    <property type="project" value="InterPro"/>
</dbReference>
<protein>
    <submittedName>
        <fullName evidence="4">Adenylate/guanylate cyclase domain-containing protein</fullName>
    </submittedName>
</protein>
<gene>
    <name evidence="4" type="ORF">E4K65_45655</name>
</gene>
<keyword evidence="2" id="KW-0067">ATP-binding</keyword>
<evidence type="ECO:0000259" key="3">
    <source>
        <dbReference type="PROSITE" id="PS50125"/>
    </source>
</evidence>
<dbReference type="SUPFAM" id="SSF52540">
    <property type="entry name" value="P-loop containing nucleoside triphosphate hydrolases"/>
    <property type="match status" value="1"/>
</dbReference>
<comment type="caution">
    <text evidence="4">The sequence shown here is derived from an EMBL/GenBank/DDBJ whole genome shotgun (WGS) entry which is preliminary data.</text>
</comment>
<dbReference type="Gene3D" id="3.30.70.1230">
    <property type="entry name" value="Nucleotide cyclase"/>
    <property type="match status" value="1"/>
</dbReference>
<dbReference type="RefSeq" id="WP_135179637.1">
    <property type="nucleotide sequence ID" value="NZ_SPQT01000072.1"/>
</dbReference>
<dbReference type="AlphaFoldDB" id="A0A4Y9L1R4"/>
<sequence>MECSTCKAVVPDGSKFCIECGASLPVACPSCNHSNPPHAKFCGKCGNQLNAGTSIASVEIPATPPQATVPSTFSAERRQVTVMFSDLVGSTVLATQLDPEDLHDVINAYHRCVAEAVSGLGGYVAKYMGDGVLIYFGYPQAHEDDAERAVRSGLALVEAVGQLQAPRRLQVRIGIATGLVVIGDLIGAGEVQERGIVGETPNLAARLQALAEPDSVVIGPQTRLLLGNLFEYRDLGKVQVKGFAQPVHAYRVDGLSAVDSRFEALHATDLTPLVGRDEEMELLLRRWERAKGGSGQVVLISGEAGIGKSRVAAALLGRIGKEPHTRLRYFCSPHHTDSAFYPLIHQLERAAAFQRDDDARTRAEKLDALLSRATAAAEDNRLIADLLLLPDIRGYPELRLSPPQRKQKTIDALLRQLNGLSKQQPVLQIFEDMHWSDPTSLEVMDRTVELVRRLPALLLMTFRPEFDPPWVGQPHVTMMALGRLDQNNVSALIETIAGNGEMPPEIINEIAERTDGVPLFVEELTKAVVEAGVHGPEAASTLSTTPSHTIPATLHASLMARLDRLGPAKELAQIGATIGREFSYELLAAVSSLKEPELRAGVSQLTATGLVFSRGTAPEASYLFKHALVQDAAYGTMLRRTRQQFHARIAKVLEERFADRVAREPEVLGQHFSEAEQPNRAAGYWLKAGRQSAERSANLEAIRHLSRALESLKMLPESPERDRQELNVQSTIGTPLIAVYGYAAPETGVAFSRARLLGERLRDAGALFATLSGQWAFHGVRGDHHMMRQLADEARRTSKQMADEALELVSYRLAGLNAMHFGAFDEARSAFETILRIYDSSRHRPPPVHYIHDPKFYAIAYLPVIYWILGYPEQARTWQGKAFEYASDLNQATLNTHVKIYSGAGLDELLFDSGAVRTHADAIIELADQHNLRYFRFSGLILRGWAIAEAGAGAEGLALMHQNSKERLAIGVSWWQNRYLCMLAATSLKQGRTEEGLAALAEAKDLVTRIDEHTWEAELRRIEGELRRMQGASPAEVEGHFQAALAIARDQNAKSFELRAAISLARLWHEEGRFTDTRRDLLAGIYSWFTEGFDTPDLKEAKGLLTELSCDRPC</sequence>
<evidence type="ECO:0000256" key="1">
    <source>
        <dbReference type="ARBA" id="ARBA00022741"/>
    </source>
</evidence>
<dbReference type="InterPro" id="IPR029787">
    <property type="entry name" value="Nucleotide_cyclase"/>
</dbReference>
<dbReference type="Pfam" id="PF13191">
    <property type="entry name" value="AAA_16"/>
    <property type="match status" value="1"/>
</dbReference>
<dbReference type="GO" id="GO:0035556">
    <property type="term" value="P:intracellular signal transduction"/>
    <property type="evidence" value="ECO:0007669"/>
    <property type="project" value="InterPro"/>
</dbReference>
<dbReference type="InterPro" id="IPR041664">
    <property type="entry name" value="AAA_16"/>
</dbReference>
<dbReference type="Pfam" id="PF00211">
    <property type="entry name" value="Guanylate_cyc"/>
    <property type="match status" value="1"/>
</dbReference>
<name>A0A4Y9L1R4_9BRAD</name>
<dbReference type="SUPFAM" id="SSF55073">
    <property type="entry name" value="Nucleotide cyclase"/>
    <property type="match status" value="1"/>
</dbReference>
<evidence type="ECO:0000256" key="2">
    <source>
        <dbReference type="ARBA" id="ARBA00022840"/>
    </source>
</evidence>
<dbReference type="SMART" id="SM00044">
    <property type="entry name" value="CYCc"/>
    <property type="match status" value="1"/>
</dbReference>
<dbReference type="CDD" id="cd07302">
    <property type="entry name" value="CHD"/>
    <property type="match status" value="1"/>
</dbReference>
<organism evidence="4 5">
    <name type="scientific">Bradyrhizobium niftali</name>
    <dbReference type="NCBI Taxonomy" id="2560055"/>
    <lineage>
        <taxon>Bacteria</taxon>
        <taxon>Pseudomonadati</taxon>
        <taxon>Pseudomonadota</taxon>
        <taxon>Alphaproteobacteria</taxon>
        <taxon>Hyphomicrobiales</taxon>
        <taxon>Nitrobacteraceae</taxon>
        <taxon>Bradyrhizobium</taxon>
    </lineage>
</organism>
<dbReference type="PANTHER" id="PTHR16305">
    <property type="entry name" value="TESTICULAR SOLUBLE ADENYLYL CYCLASE"/>
    <property type="match status" value="1"/>
</dbReference>
<dbReference type="PROSITE" id="PS50125">
    <property type="entry name" value="GUANYLATE_CYCLASE_2"/>
    <property type="match status" value="1"/>
</dbReference>
<keyword evidence="1" id="KW-0547">Nucleotide-binding</keyword>
<evidence type="ECO:0000313" key="4">
    <source>
        <dbReference type="EMBL" id="TFV36184.1"/>
    </source>
</evidence>
<reference evidence="4 5" key="1">
    <citation type="submission" date="2019-03" db="EMBL/GenBank/DDBJ databases">
        <title>Bradyrhizobium diversity isolated from nodules of Chamaecrista fasciculata.</title>
        <authorList>
            <person name="Klepa M.S."/>
            <person name="Urquiaga M.O."/>
            <person name="Hungria M."/>
            <person name="Delamuta J.R."/>
        </authorList>
    </citation>
    <scope>NUCLEOTIDE SEQUENCE [LARGE SCALE GENOMIC DNA]</scope>
    <source>
        <strain evidence="4 5">CNPSo 3448</strain>
    </source>
</reference>
<dbReference type="InterPro" id="IPR025874">
    <property type="entry name" value="DZR"/>
</dbReference>
<accession>A0A4Y9L1R4</accession>
<dbReference type="OrthoDB" id="9785312at2"/>
<keyword evidence="5" id="KW-1185">Reference proteome</keyword>
<dbReference type="GO" id="GO:0005524">
    <property type="term" value="F:ATP binding"/>
    <property type="evidence" value="ECO:0007669"/>
    <property type="project" value="UniProtKB-KW"/>
</dbReference>
<proteinExistence type="predicted"/>
<dbReference type="InterPro" id="IPR027417">
    <property type="entry name" value="P-loop_NTPase"/>
</dbReference>
<dbReference type="EMBL" id="SPQT01000072">
    <property type="protein sequence ID" value="TFV36184.1"/>
    <property type="molecule type" value="Genomic_DNA"/>
</dbReference>
<dbReference type="Gene3D" id="3.40.50.300">
    <property type="entry name" value="P-loop containing nucleotide triphosphate hydrolases"/>
    <property type="match status" value="1"/>
</dbReference>
<dbReference type="InterPro" id="IPR001054">
    <property type="entry name" value="A/G_cyclase"/>
</dbReference>
<dbReference type="GO" id="GO:0004016">
    <property type="term" value="F:adenylate cyclase activity"/>
    <property type="evidence" value="ECO:0007669"/>
    <property type="project" value="UniProtKB-ARBA"/>
</dbReference>
<feature type="domain" description="Guanylate cyclase" evidence="3">
    <location>
        <begin position="81"/>
        <end position="208"/>
    </location>
</feature>
<dbReference type="Pfam" id="PF12773">
    <property type="entry name" value="DZR"/>
    <property type="match status" value="1"/>
</dbReference>